<dbReference type="EMBL" id="AP023177">
    <property type="protein sequence ID" value="BCF95146.1"/>
    <property type="molecule type" value="Genomic_DNA"/>
</dbReference>
<gene>
    <name evidence="2" type="ORF">PPGU16_82130</name>
</gene>
<organism evidence="2 3">
    <name type="scientific">Paraburkholderia largidicola</name>
    <dbReference type="NCBI Taxonomy" id="3014751"/>
    <lineage>
        <taxon>Bacteria</taxon>
        <taxon>Pseudomonadati</taxon>
        <taxon>Pseudomonadota</taxon>
        <taxon>Betaproteobacteria</taxon>
        <taxon>Burkholderiales</taxon>
        <taxon>Burkholderiaceae</taxon>
        <taxon>Paraburkholderia</taxon>
    </lineage>
</organism>
<keyword evidence="2" id="KW-0614">Plasmid</keyword>
<reference evidence="2 3" key="1">
    <citation type="journal article" date="2020" name="Genes (Basel)">
        <title>Genomic Comparison of Insect Gut Symbionts from Divergent Burkholderia Subclades.</title>
        <authorList>
            <person name="Takeshita K."/>
            <person name="Kikuchi Y."/>
        </authorList>
    </citation>
    <scope>NUCLEOTIDE SEQUENCE [LARGE SCALE GENOMIC DNA]</scope>
    <source>
        <strain evidence="2 3">PGU16</strain>
        <plasmid evidence="2 3">PPGU16_p2</plasmid>
    </source>
</reference>
<feature type="compositionally biased region" description="Polar residues" evidence="1">
    <location>
        <begin position="25"/>
        <end position="35"/>
    </location>
</feature>
<sequence>MRNAATLFARVMAEVFSGKPAAKASQASTVGNANTAEEAPCSPNAAPADTRSPTSHVVGQGASNETIVTIGDIPHLFVDEGDHIVQFTPAFDDHAEETEFGLKIVPDLVPHWSQRAVHRCALKEAVALAIRQDGKPQSVAPLQQGKRAGNDVKPASPVATEEAFEPEASAPHRPRRTHNIDASNVVGRIVSWGEEKFPDRKRPGRHYISFAMHIDTSSGERTLQGEGLKEAIAECRCVVGDVVSVRRTGKVKVPAIRQTDGTPIMKDGKPLMWDKWLWSISK</sequence>
<dbReference type="AlphaFoldDB" id="A0A7I8C244"/>
<dbReference type="Proteomes" id="UP000510888">
    <property type="component" value="Plasmid PPGU16_p2"/>
</dbReference>
<evidence type="ECO:0000313" key="3">
    <source>
        <dbReference type="Proteomes" id="UP000510888"/>
    </source>
</evidence>
<name>A0A7I8C244_9BURK</name>
<keyword evidence="3" id="KW-1185">Reference proteome</keyword>
<evidence type="ECO:0000256" key="1">
    <source>
        <dbReference type="SAM" id="MobiDB-lite"/>
    </source>
</evidence>
<dbReference type="KEGG" id="plad:PPGU16_82130"/>
<evidence type="ECO:0000313" key="2">
    <source>
        <dbReference type="EMBL" id="BCF95146.1"/>
    </source>
</evidence>
<accession>A0A7I8C244</accession>
<feature type="region of interest" description="Disordered" evidence="1">
    <location>
        <begin position="22"/>
        <end position="58"/>
    </location>
</feature>
<dbReference type="RefSeq" id="WP_180727333.1">
    <property type="nucleotide sequence ID" value="NZ_AP023177.1"/>
</dbReference>
<geneLocation type="plasmid" evidence="2 3">
    <name>PPGU16_p2</name>
</geneLocation>
<feature type="region of interest" description="Disordered" evidence="1">
    <location>
        <begin position="134"/>
        <end position="177"/>
    </location>
</feature>
<protein>
    <submittedName>
        <fullName evidence="2">Uncharacterized protein</fullName>
    </submittedName>
</protein>
<proteinExistence type="predicted"/>